<dbReference type="Pfam" id="PF07714">
    <property type="entry name" value="PK_Tyr_Ser-Thr"/>
    <property type="match status" value="1"/>
</dbReference>
<keyword evidence="2" id="KW-0732">Signal</keyword>
<dbReference type="GO" id="GO:0004672">
    <property type="term" value="F:protein kinase activity"/>
    <property type="evidence" value="ECO:0007669"/>
    <property type="project" value="InterPro"/>
</dbReference>
<feature type="compositionally biased region" description="Polar residues" evidence="6">
    <location>
        <begin position="111"/>
        <end position="124"/>
    </location>
</feature>
<evidence type="ECO:0000256" key="3">
    <source>
        <dbReference type="ARBA" id="ARBA00022989"/>
    </source>
</evidence>
<evidence type="ECO:0000256" key="6">
    <source>
        <dbReference type="SAM" id="MobiDB-lite"/>
    </source>
</evidence>
<sequence>MVKLFHLRSLMTRGNQFLGGVPSELHDLSVLSESEVDVKLPSPNGASITVIGGNATIRRILQQSNMTNVTRLPPDSLLESQRSTRTSPPPLGDPTHNLSSPSLNASPSPNGTTSGTMPQLTPPNASAPDSPVNSTRTPIPSPSVPPSNSTPTPKSSGSSSKKDSRTKYMVMLVGVGLGIFSLVGLLVFCVYYQCIKVVTVKPWTTGLSGQLQKAFVTGVSQLKRSELETACEDFSNIIGSLSDCMLYKGTLSSGVEIAVASTLVTSAKDWSKHSESQFRKKIATLSKVNHKNFVNLLGYCLDEEPFTRMMVFEYAPHGTLFEHLHSKFFKLALPS</sequence>
<dbReference type="FunFam" id="3.30.200.20:FF:000489">
    <property type="entry name" value="Inactive receptor-like serine/threonine-protein kinase"/>
    <property type="match status" value="1"/>
</dbReference>
<protein>
    <recommendedName>
        <fullName evidence="8">Serine-threonine/tyrosine-protein kinase catalytic domain-containing protein</fullName>
    </recommendedName>
</protein>
<feature type="region of interest" description="Disordered" evidence="6">
    <location>
        <begin position="66"/>
        <end position="163"/>
    </location>
</feature>
<evidence type="ECO:0000259" key="8">
    <source>
        <dbReference type="Pfam" id="PF07714"/>
    </source>
</evidence>
<feature type="transmembrane region" description="Helical" evidence="7">
    <location>
        <begin position="168"/>
        <end position="193"/>
    </location>
</feature>
<keyword evidence="3 7" id="KW-1133">Transmembrane helix</keyword>
<feature type="domain" description="Serine-threonine/tyrosine-protein kinase catalytic" evidence="8">
    <location>
        <begin position="243"/>
        <end position="327"/>
    </location>
</feature>
<dbReference type="InterPro" id="IPR011009">
    <property type="entry name" value="Kinase-like_dom_sf"/>
</dbReference>
<keyword evidence="10" id="KW-1185">Reference proteome</keyword>
<dbReference type="InterPro" id="IPR001245">
    <property type="entry name" value="Ser-Thr/Tyr_kinase_cat_dom"/>
</dbReference>
<evidence type="ECO:0000256" key="2">
    <source>
        <dbReference type="ARBA" id="ARBA00022729"/>
    </source>
</evidence>
<evidence type="ECO:0000313" key="10">
    <source>
        <dbReference type="Proteomes" id="UP000652761"/>
    </source>
</evidence>
<feature type="compositionally biased region" description="Low complexity" evidence="6">
    <location>
        <begin position="146"/>
        <end position="159"/>
    </location>
</feature>
<feature type="compositionally biased region" description="Low complexity" evidence="6">
    <location>
        <begin position="97"/>
        <end position="110"/>
    </location>
</feature>
<dbReference type="Proteomes" id="UP000652761">
    <property type="component" value="Unassembled WGS sequence"/>
</dbReference>
<gene>
    <name evidence="9" type="ORF">Taro_008858</name>
</gene>
<proteinExistence type="predicted"/>
<comment type="subcellular location">
    <subcellularLocation>
        <location evidence="5">Endomembrane system</location>
        <topology evidence="5">Single-pass type I membrane protein</topology>
    </subcellularLocation>
</comment>
<evidence type="ECO:0000256" key="4">
    <source>
        <dbReference type="ARBA" id="ARBA00023136"/>
    </source>
</evidence>
<dbReference type="AlphaFoldDB" id="A0A843U889"/>
<dbReference type="Gene3D" id="3.30.200.20">
    <property type="entry name" value="Phosphorylase Kinase, domain 1"/>
    <property type="match status" value="1"/>
</dbReference>
<keyword evidence="4 7" id="KW-0472">Membrane</keyword>
<evidence type="ECO:0000256" key="7">
    <source>
        <dbReference type="SAM" id="Phobius"/>
    </source>
</evidence>
<dbReference type="SUPFAM" id="SSF56112">
    <property type="entry name" value="Protein kinase-like (PK-like)"/>
    <property type="match status" value="1"/>
</dbReference>
<dbReference type="PANTHER" id="PTHR46084:SF14">
    <property type="entry name" value="PROTEIN KINASE DOMAIN-CONTAINING PROTEIN"/>
    <property type="match status" value="1"/>
</dbReference>
<evidence type="ECO:0000256" key="1">
    <source>
        <dbReference type="ARBA" id="ARBA00022692"/>
    </source>
</evidence>
<accession>A0A843U889</accession>
<organism evidence="9 10">
    <name type="scientific">Colocasia esculenta</name>
    <name type="common">Wild taro</name>
    <name type="synonym">Arum esculentum</name>
    <dbReference type="NCBI Taxonomy" id="4460"/>
    <lineage>
        <taxon>Eukaryota</taxon>
        <taxon>Viridiplantae</taxon>
        <taxon>Streptophyta</taxon>
        <taxon>Embryophyta</taxon>
        <taxon>Tracheophyta</taxon>
        <taxon>Spermatophyta</taxon>
        <taxon>Magnoliopsida</taxon>
        <taxon>Liliopsida</taxon>
        <taxon>Araceae</taxon>
        <taxon>Aroideae</taxon>
        <taxon>Colocasieae</taxon>
        <taxon>Colocasia</taxon>
    </lineage>
</organism>
<reference evidence="9" key="1">
    <citation type="submission" date="2017-07" db="EMBL/GenBank/DDBJ databases">
        <title>Taro Niue Genome Assembly and Annotation.</title>
        <authorList>
            <person name="Atibalentja N."/>
            <person name="Keating K."/>
            <person name="Fields C.J."/>
        </authorList>
    </citation>
    <scope>NUCLEOTIDE SEQUENCE</scope>
    <source>
        <strain evidence="9">Niue_2</strain>
        <tissue evidence="9">Leaf</tissue>
    </source>
</reference>
<comment type="caution">
    <text evidence="9">The sequence shown here is derived from an EMBL/GenBank/DDBJ whole genome shotgun (WGS) entry which is preliminary data.</text>
</comment>
<name>A0A843U889_COLES</name>
<keyword evidence="1 7" id="KW-0812">Transmembrane</keyword>
<evidence type="ECO:0000313" key="9">
    <source>
        <dbReference type="EMBL" id="MQL76459.1"/>
    </source>
</evidence>
<evidence type="ECO:0000256" key="5">
    <source>
        <dbReference type="ARBA" id="ARBA00046288"/>
    </source>
</evidence>
<dbReference type="GO" id="GO:0012505">
    <property type="term" value="C:endomembrane system"/>
    <property type="evidence" value="ECO:0007669"/>
    <property type="project" value="UniProtKB-SubCell"/>
</dbReference>
<dbReference type="OrthoDB" id="291737at2759"/>
<dbReference type="EMBL" id="NMUH01000299">
    <property type="protein sequence ID" value="MQL76459.1"/>
    <property type="molecule type" value="Genomic_DNA"/>
</dbReference>
<dbReference type="PANTHER" id="PTHR46084">
    <property type="entry name" value="PROTEIN MALE DISCOVERER 2"/>
    <property type="match status" value="1"/>
</dbReference>